<name>A0ABW1V6E9_9BACL</name>
<gene>
    <name evidence="3" type="ORF">ACFP56_10425</name>
</gene>
<dbReference type="EC" id="3.1.3.-" evidence="3"/>
<dbReference type="CDD" id="cd07067">
    <property type="entry name" value="HP_PGM_like"/>
    <property type="match status" value="1"/>
</dbReference>
<dbReference type="InterPro" id="IPR013078">
    <property type="entry name" value="His_Pase_superF_clade-1"/>
</dbReference>
<dbReference type="RefSeq" id="WP_379234082.1">
    <property type="nucleotide sequence ID" value="NZ_JBHSTE010000003.1"/>
</dbReference>
<dbReference type="PANTHER" id="PTHR48100:SF1">
    <property type="entry name" value="HISTIDINE PHOSPHATASE FAMILY PROTEIN-RELATED"/>
    <property type="match status" value="1"/>
</dbReference>
<dbReference type="Gene3D" id="3.40.50.1240">
    <property type="entry name" value="Phosphoglycerate mutase-like"/>
    <property type="match status" value="1"/>
</dbReference>
<dbReference type="InterPro" id="IPR029033">
    <property type="entry name" value="His_PPase_superfam"/>
</dbReference>
<keyword evidence="1" id="KW-0324">Glycolysis</keyword>
<dbReference type="EMBL" id="JBHSTE010000003">
    <property type="protein sequence ID" value="MFC6333039.1"/>
    <property type="molecule type" value="Genomic_DNA"/>
</dbReference>
<dbReference type="SUPFAM" id="SSF53254">
    <property type="entry name" value="Phosphoglycerate mutase-like"/>
    <property type="match status" value="1"/>
</dbReference>
<dbReference type="GO" id="GO:0016787">
    <property type="term" value="F:hydrolase activity"/>
    <property type="evidence" value="ECO:0007669"/>
    <property type="project" value="UniProtKB-KW"/>
</dbReference>
<protein>
    <submittedName>
        <fullName evidence="3">Histidine phosphatase family protein</fullName>
        <ecNumber evidence="3">3.1.3.-</ecNumber>
    </submittedName>
</protein>
<dbReference type="Proteomes" id="UP001596233">
    <property type="component" value="Unassembled WGS sequence"/>
</dbReference>
<reference evidence="4" key="1">
    <citation type="journal article" date="2019" name="Int. J. Syst. Evol. Microbiol.">
        <title>The Global Catalogue of Microorganisms (GCM) 10K type strain sequencing project: providing services to taxonomists for standard genome sequencing and annotation.</title>
        <authorList>
            <consortium name="The Broad Institute Genomics Platform"/>
            <consortium name="The Broad Institute Genome Sequencing Center for Infectious Disease"/>
            <person name="Wu L."/>
            <person name="Ma J."/>
        </authorList>
    </citation>
    <scope>NUCLEOTIDE SEQUENCE [LARGE SCALE GENOMIC DNA]</scope>
    <source>
        <strain evidence="4">PCU 280</strain>
    </source>
</reference>
<sequence length="211" mass="24409">MSQKTIIYITRHGQTEWNVLHKMQGHQDSPLTSLGIIQAEWLRDAMSGEKIDVIYSSSSPRAVKTAEIIKANRGLAIIEAENLREMNLGEWEGQIQAELKTRYPEQFHNFWNDPEHFSVPGSETYQEVLTRSTHILHDILAKHEGKTIMIVTHTVVVKLLMSYFEGRPLKEIWNPPYIYPTCLCKIEYEDQRPAIVLHGDISHYKEKPIES</sequence>
<evidence type="ECO:0000256" key="2">
    <source>
        <dbReference type="ARBA" id="ARBA00023235"/>
    </source>
</evidence>
<proteinExistence type="predicted"/>
<organism evidence="3 4">
    <name type="scientific">Paenibacillus septentrionalis</name>
    <dbReference type="NCBI Taxonomy" id="429342"/>
    <lineage>
        <taxon>Bacteria</taxon>
        <taxon>Bacillati</taxon>
        <taxon>Bacillota</taxon>
        <taxon>Bacilli</taxon>
        <taxon>Bacillales</taxon>
        <taxon>Paenibacillaceae</taxon>
        <taxon>Paenibacillus</taxon>
    </lineage>
</organism>
<dbReference type="Pfam" id="PF00300">
    <property type="entry name" value="His_Phos_1"/>
    <property type="match status" value="1"/>
</dbReference>
<keyword evidence="3" id="KW-0378">Hydrolase</keyword>
<dbReference type="PROSITE" id="PS00175">
    <property type="entry name" value="PG_MUTASE"/>
    <property type="match status" value="1"/>
</dbReference>
<comment type="caution">
    <text evidence="3">The sequence shown here is derived from an EMBL/GenBank/DDBJ whole genome shotgun (WGS) entry which is preliminary data.</text>
</comment>
<dbReference type="InterPro" id="IPR050275">
    <property type="entry name" value="PGM_Phosphatase"/>
</dbReference>
<dbReference type="PANTHER" id="PTHR48100">
    <property type="entry name" value="BROAD-SPECIFICITY PHOSPHATASE YOR283W-RELATED"/>
    <property type="match status" value="1"/>
</dbReference>
<keyword evidence="4" id="KW-1185">Reference proteome</keyword>
<accession>A0ABW1V6E9</accession>
<evidence type="ECO:0000313" key="3">
    <source>
        <dbReference type="EMBL" id="MFC6333039.1"/>
    </source>
</evidence>
<dbReference type="SMART" id="SM00855">
    <property type="entry name" value="PGAM"/>
    <property type="match status" value="1"/>
</dbReference>
<dbReference type="InterPro" id="IPR001345">
    <property type="entry name" value="PG/BPGM_mutase_AS"/>
</dbReference>
<keyword evidence="2" id="KW-0413">Isomerase</keyword>
<evidence type="ECO:0000256" key="1">
    <source>
        <dbReference type="ARBA" id="ARBA00023152"/>
    </source>
</evidence>
<evidence type="ECO:0000313" key="4">
    <source>
        <dbReference type="Proteomes" id="UP001596233"/>
    </source>
</evidence>